<sequence length="109" mass="12746">MHKYSLGRYGRMKMSHMIADNPEELHRMADHIGVARRWYQGDHYDIAISKRTLAVQGGAVEVSMNELSSMARRQKVEGHCGKPSEARAWWSEYRRTQKEKKEARRQAET</sequence>
<accession>A0A1W6KG07</accession>
<protein>
    <recommendedName>
        <fullName evidence="1">DUF4031 domain-containing protein</fullName>
    </recommendedName>
</protein>
<evidence type="ECO:0000259" key="1">
    <source>
        <dbReference type="Pfam" id="PF13223"/>
    </source>
</evidence>
<evidence type="ECO:0000313" key="2">
    <source>
        <dbReference type="EMBL" id="ARM86341.1"/>
    </source>
</evidence>
<dbReference type="InterPro" id="IPR025109">
    <property type="entry name" value="DUF4031"/>
</dbReference>
<name>A0A1W6KG07_9GAMM</name>
<keyword evidence="2" id="KW-0614">Plasmid</keyword>
<organism evidence="2 3">
    <name type="scientific">Marinobacter salarius</name>
    <dbReference type="NCBI Taxonomy" id="1420917"/>
    <lineage>
        <taxon>Bacteria</taxon>
        <taxon>Pseudomonadati</taxon>
        <taxon>Pseudomonadota</taxon>
        <taxon>Gammaproteobacteria</taxon>
        <taxon>Pseudomonadales</taxon>
        <taxon>Marinobacteraceae</taxon>
        <taxon>Marinobacter</taxon>
    </lineage>
</organism>
<proteinExistence type="predicted"/>
<geneLocation type="plasmid" evidence="3">
    <name>psmr5</name>
</geneLocation>
<dbReference type="EMBL" id="CP020932">
    <property type="protein sequence ID" value="ARM86341.1"/>
    <property type="molecule type" value="Genomic_DNA"/>
</dbReference>
<dbReference type="Pfam" id="PF13223">
    <property type="entry name" value="DUF4031"/>
    <property type="match status" value="1"/>
</dbReference>
<dbReference type="AlphaFoldDB" id="A0A1W6KG07"/>
<feature type="domain" description="DUF4031" evidence="1">
    <location>
        <begin position="9"/>
        <end position="73"/>
    </location>
</feature>
<evidence type="ECO:0000313" key="3">
    <source>
        <dbReference type="Proteomes" id="UP000193100"/>
    </source>
</evidence>
<dbReference type="Proteomes" id="UP000193100">
    <property type="component" value="Plasmid pSMR5"/>
</dbReference>
<gene>
    <name evidence="2" type="ORF">MARSALSMR5_04324</name>
</gene>
<reference evidence="2 3" key="1">
    <citation type="submission" date="2017-04" db="EMBL/GenBank/DDBJ databases">
        <title>Genome Sequence of Marinobacter salarius strain SMR5 Isolated from a culture of the Diatom Skeletonema marinoi.</title>
        <authorList>
            <person name="Topel M."/>
            <person name="Pinder M.I.M."/>
            <person name="Johansson O.N."/>
            <person name="Kourtchenko O."/>
            <person name="Godhe A."/>
            <person name="Clarke A.K."/>
        </authorList>
    </citation>
    <scope>NUCLEOTIDE SEQUENCE [LARGE SCALE GENOMIC DNA]</scope>
    <source>
        <strain evidence="2 3">SMR5</strain>
        <plasmid evidence="3">Plasmid psmr5</plasmid>
    </source>
</reference>